<feature type="compositionally biased region" description="Pro residues" evidence="1">
    <location>
        <begin position="87"/>
        <end position="96"/>
    </location>
</feature>
<protein>
    <submittedName>
        <fullName evidence="3">Uncharacterized protein</fullName>
    </submittedName>
</protein>
<organism evidence="3">
    <name type="scientific">Euplotes crassus</name>
    <dbReference type="NCBI Taxonomy" id="5936"/>
    <lineage>
        <taxon>Eukaryota</taxon>
        <taxon>Sar</taxon>
        <taxon>Alveolata</taxon>
        <taxon>Ciliophora</taxon>
        <taxon>Intramacronucleata</taxon>
        <taxon>Spirotrichea</taxon>
        <taxon>Hypotrichia</taxon>
        <taxon>Euplotida</taxon>
        <taxon>Euplotidae</taxon>
        <taxon>Moneuplotes</taxon>
    </lineage>
</organism>
<evidence type="ECO:0000256" key="2">
    <source>
        <dbReference type="SAM" id="Phobius"/>
    </source>
</evidence>
<dbReference type="AlphaFoldDB" id="A0A7S3P101"/>
<reference evidence="3" key="1">
    <citation type="submission" date="2021-01" db="EMBL/GenBank/DDBJ databases">
        <authorList>
            <person name="Corre E."/>
            <person name="Pelletier E."/>
            <person name="Niang G."/>
            <person name="Scheremetjew M."/>
            <person name="Finn R."/>
            <person name="Kale V."/>
            <person name="Holt S."/>
            <person name="Cochrane G."/>
            <person name="Meng A."/>
            <person name="Brown T."/>
            <person name="Cohen L."/>
        </authorList>
    </citation>
    <scope>NUCLEOTIDE SEQUENCE</scope>
    <source>
        <strain evidence="3">CT5</strain>
    </source>
</reference>
<keyword evidence="2" id="KW-0472">Membrane</keyword>
<name>A0A7S3P101_EUPCR</name>
<keyword evidence="2" id="KW-0812">Transmembrane</keyword>
<feature type="compositionally biased region" description="Polar residues" evidence="1">
    <location>
        <begin position="55"/>
        <end position="65"/>
    </location>
</feature>
<dbReference type="EMBL" id="HBIK01033700">
    <property type="protein sequence ID" value="CAE0390848.1"/>
    <property type="molecule type" value="Transcribed_RNA"/>
</dbReference>
<keyword evidence="2" id="KW-1133">Transmembrane helix</keyword>
<proteinExistence type="predicted"/>
<sequence>MLYYQMFCYSIYFQTRAYLFEVKWLPYFSPITWLFLIGAYISMICGTNSNQPNGNAQGPWINQNPAGMDHEIRPINPPADFQMVPNGNPPANPPAHPQDNPHENPNRSHHGKDYNQIPDDPGKNPIRSPKTNNFISDNNPNRDPEGTPIETNSNVFHPKDEEE</sequence>
<gene>
    <name evidence="3" type="ORF">ECRA1380_LOCUS15824</name>
</gene>
<evidence type="ECO:0000313" key="3">
    <source>
        <dbReference type="EMBL" id="CAE0390848.1"/>
    </source>
</evidence>
<feature type="transmembrane region" description="Helical" evidence="2">
    <location>
        <begin position="24"/>
        <end position="43"/>
    </location>
</feature>
<feature type="region of interest" description="Disordered" evidence="1">
    <location>
        <begin position="55"/>
        <end position="163"/>
    </location>
</feature>
<accession>A0A7S3P101</accession>
<evidence type="ECO:0000256" key="1">
    <source>
        <dbReference type="SAM" id="MobiDB-lite"/>
    </source>
</evidence>
<feature type="compositionally biased region" description="Polar residues" evidence="1">
    <location>
        <begin position="129"/>
        <end position="139"/>
    </location>
</feature>